<dbReference type="Gene3D" id="3.40.50.360">
    <property type="match status" value="1"/>
</dbReference>
<dbReference type="PANTHER" id="PTHR43278:SF4">
    <property type="entry name" value="NAD(P)H-DEPENDENT FMN-CONTAINING OXIDOREDUCTASE YWQN-RELATED"/>
    <property type="match status" value="1"/>
</dbReference>
<evidence type="ECO:0000259" key="3">
    <source>
        <dbReference type="Pfam" id="PF03358"/>
    </source>
</evidence>
<evidence type="ECO:0000256" key="2">
    <source>
        <dbReference type="ARBA" id="ARBA00022643"/>
    </source>
</evidence>
<dbReference type="EMBL" id="PFGP01000017">
    <property type="protein sequence ID" value="PIW66935.1"/>
    <property type="molecule type" value="Genomic_DNA"/>
</dbReference>
<dbReference type="Pfam" id="PF03358">
    <property type="entry name" value="FMN_red"/>
    <property type="match status" value="1"/>
</dbReference>
<comment type="caution">
    <text evidence="4">The sequence shown here is derived from an EMBL/GenBank/DDBJ whole genome shotgun (WGS) entry which is preliminary data.</text>
</comment>
<protein>
    <submittedName>
        <fullName evidence="4">Flavodoxin family protein</fullName>
    </submittedName>
</protein>
<proteinExistence type="predicted"/>
<keyword evidence="2" id="KW-0288">FMN</keyword>
<reference evidence="4 5" key="1">
    <citation type="submission" date="2017-09" db="EMBL/GenBank/DDBJ databases">
        <title>Depth-based differentiation of microbial function through sediment-hosted aquifers and enrichment of novel symbionts in the deep terrestrial subsurface.</title>
        <authorList>
            <person name="Probst A.J."/>
            <person name="Ladd B."/>
            <person name="Jarett J.K."/>
            <person name="Geller-Mcgrath D.E."/>
            <person name="Sieber C.M."/>
            <person name="Emerson J.B."/>
            <person name="Anantharaman K."/>
            <person name="Thomas B.C."/>
            <person name="Malmstrom R."/>
            <person name="Stieglmeier M."/>
            <person name="Klingl A."/>
            <person name="Woyke T."/>
            <person name="Ryan C.M."/>
            <person name="Banfield J.F."/>
        </authorList>
    </citation>
    <scope>NUCLEOTIDE SEQUENCE [LARGE SCALE GENOMIC DNA]</scope>
    <source>
        <strain evidence="4">CG12_big_fil_rev_8_21_14_0_65_43_15</strain>
    </source>
</reference>
<name>A0A2J0LGH3_9BACT</name>
<dbReference type="GO" id="GO:0016491">
    <property type="term" value="F:oxidoreductase activity"/>
    <property type="evidence" value="ECO:0007669"/>
    <property type="project" value="InterPro"/>
</dbReference>
<accession>A0A2J0LGH3</accession>
<sequence length="213" mass="23353">MKQRKRKFLLTSMTGLLKGAKMKILGILASPRKKGNSDILLNEALRAARDSGADTEKLVIYDMDFKGCISCGGCAKTGVCVLKDDMTPLYSKLNSADAVIIAAPIYFAGAPAQLKAMIDRCQSEWVAKYVLKKRKAQNEKRKANGAFICVSGHKEDTLYKFTRKTIEVFFKTMNIDFTEELFFGGAGRAGDIKSIKGALEKAYKSGKDLSGAK</sequence>
<organism evidence="4 5">
    <name type="scientific">Candidatus Taenaricola geysiri</name>
    <dbReference type="NCBI Taxonomy" id="1974752"/>
    <lineage>
        <taxon>Bacteria</taxon>
        <taxon>Pseudomonadati</taxon>
        <taxon>Candidatus Omnitrophota</taxon>
        <taxon>Candidatus Taenaricola</taxon>
    </lineage>
</organism>
<dbReference type="InterPro" id="IPR005025">
    <property type="entry name" value="FMN_Rdtase-like_dom"/>
</dbReference>
<dbReference type="AlphaFoldDB" id="A0A2J0LGH3"/>
<feature type="domain" description="NADPH-dependent FMN reductase-like" evidence="3">
    <location>
        <begin position="22"/>
        <end position="131"/>
    </location>
</feature>
<keyword evidence="1" id="KW-0285">Flavoprotein</keyword>
<evidence type="ECO:0000313" key="4">
    <source>
        <dbReference type="EMBL" id="PIW66935.1"/>
    </source>
</evidence>
<evidence type="ECO:0000313" key="5">
    <source>
        <dbReference type="Proteomes" id="UP000231267"/>
    </source>
</evidence>
<dbReference type="InterPro" id="IPR051796">
    <property type="entry name" value="ISF_SsuE-like"/>
</dbReference>
<gene>
    <name evidence="4" type="ORF">COW11_00740</name>
</gene>
<dbReference type="Proteomes" id="UP000231267">
    <property type="component" value="Unassembled WGS sequence"/>
</dbReference>
<evidence type="ECO:0000256" key="1">
    <source>
        <dbReference type="ARBA" id="ARBA00022630"/>
    </source>
</evidence>
<dbReference type="SUPFAM" id="SSF52218">
    <property type="entry name" value="Flavoproteins"/>
    <property type="match status" value="1"/>
</dbReference>
<dbReference type="PANTHER" id="PTHR43278">
    <property type="entry name" value="NAD(P)H-DEPENDENT FMN-CONTAINING OXIDOREDUCTASE YWQN-RELATED"/>
    <property type="match status" value="1"/>
</dbReference>
<dbReference type="InterPro" id="IPR029039">
    <property type="entry name" value="Flavoprotein-like_sf"/>
</dbReference>